<comment type="caution">
    <text evidence="2">The sequence shown here is derived from an EMBL/GenBank/DDBJ whole genome shotgun (WGS) entry which is preliminary data.</text>
</comment>
<evidence type="ECO:0000313" key="2">
    <source>
        <dbReference type="EMBL" id="KAJ4808289.1"/>
    </source>
</evidence>
<reference evidence="2" key="1">
    <citation type="submission" date="2022-08" db="EMBL/GenBank/DDBJ databases">
        <authorList>
            <person name="Marques A."/>
        </authorList>
    </citation>
    <scope>NUCLEOTIDE SEQUENCE</scope>
    <source>
        <strain evidence="2">RhyPub2mFocal</strain>
        <tissue evidence="2">Leaves</tissue>
    </source>
</reference>
<gene>
    <name evidence="2" type="ORF">LUZ62_020855</name>
</gene>
<dbReference type="PANTHER" id="PTHR31963:SF16">
    <property type="entry name" value="OS06G0635200 PROTEIN"/>
    <property type="match status" value="1"/>
</dbReference>
<feature type="transmembrane region" description="Helical" evidence="1">
    <location>
        <begin position="246"/>
        <end position="267"/>
    </location>
</feature>
<dbReference type="Proteomes" id="UP001140206">
    <property type="component" value="Chromosome 1"/>
</dbReference>
<dbReference type="PANTHER" id="PTHR31963">
    <property type="entry name" value="RAS GUANINE NUCLEOTIDE EXCHANGE FACTOR K"/>
    <property type="match status" value="1"/>
</dbReference>
<feature type="transmembrane region" description="Helical" evidence="1">
    <location>
        <begin position="51"/>
        <end position="69"/>
    </location>
</feature>
<keyword evidence="3" id="KW-1185">Reference proteome</keyword>
<dbReference type="AlphaFoldDB" id="A0AAV8GTF6"/>
<feature type="transmembrane region" description="Helical" evidence="1">
    <location>
        <begin position="273"/>
        <end position="294"/>
    </location>
</feature>
<name>A0AAV8GTF6_9POAL</name>
<keyword evidence="1" id="KW-0472">Membrane</keyword>
<feature type="transmembrane region" description="Helical" evidence="1">
    <location>
        <begin position="163"/>
        <end position="182"/>
    </location>
</feature>
<evidence type="ECO:0000256" key="1">
    <source>
        <dbReference type="SAM" id="Phobius"/>
    </source>
</evidence>
<dbReference type="Pfam" id="PF12056">
    <property type="entry name" value="DUF3537"/>
    <property type="match status" value="1"/>
</dbReference>
<proteinExistence type="predicted"/>
<evidence type="ECO:0008006" key="4">
    <source>
        <dbReference type="Google" id="ProtNLM"/>
    </source>
</evidence>
<sequence>MAINRRTCNNGFRFLRSVVRDREPLLPLLRPSSRSDLGLKMLRLMEEDAHYPFRSLNLMLIAPVAVVLFQYWNNFLSKVDFAVEMELAVAAFVSFYSSWEYLENRWLTDIQSSSDVSQRSAALKSKLLARLEKKKNWLYSIITTCFFFTGIMRLYWFVMAPSAVLGIIGWIFWAVLSLLDVVSITYRVVIVVSTALVFQSRCIVQLLLMEEFSKDFLVRSEVHRDFFADLREIENRLDRIGLEHQLYVAAFVITTTICELINSLLLVTRNFDFKSLELIVCTLYLAITVLMFLVHAVKIADHAKVLTHQADQWITCLGVEDLEIGDALVYSEDGTNQRLNMDLTNSIFYEMYLSKRRNALGTYMKKYIVGIYIYGYHLDKQLLRALVMTQISLGAWILKKTIEF</sequence>
<keyword evidence="1" id="KW-0812">Transmembrane</keyword>
<dbReference type="EMBL" id="JAMFTS010000001">
    <property type="protein sequence ID" value="KAJ4808289.1"/>
    <property type="molecule type" value="Genomic_DNA"/>
</dbReference>
<organism evidence="2 3">
    <name type="scientific">Rhynchospora pubera</name>
    <dbReference type="NCBI Taxonomy" id="906938"/>
    <lineage>
        <taxon>Eukaryota</taxon>
        <taxon>Viridiplantae</taxon>
        <taxon>Streptophyta</taxon>
        <taxon>Embryophyta</taxon>
        <taxon>Tracheophyta</taxon>
        <taxon>Spermatophyta</taxon>
        <taxon>Magnoliopsida</taxon>
        <taxon>Liliopsida</taxon>
        <taxon>Poales</taxon>
        <taxon>Cyperaceae</taxon>
        <taxon>Cyperoideae</taxon>
        <taxon>Rhynchosporeae</taxon>
        <taxon>Rhynchospora</taxon>
    </lineage>
</organism>
<evidence type="ECO:0000313" key="3">
    <source>
        <dbReference type="Proteomes" id="UP001140206"/>
    </source>
</evidence>
<dbReference type="InterPro" id="IPR021924">
    <property type="entry name" value="DUF3537"/>
</dbReference>
<keyword evidence="1" id="KW-1133">Transmembrane helix</keyword>
<protein>
    <recommendedName>
        <fullName evidence="4">Gustatory receptor</fullName>
    </recommendedName>
</protein>
<feature type="transmembrane region" description="Helical" evidence="1">
    <location>
        <begin position="137"/>
        <end position="156"/>
    </location>
</feature>
<feature type="transmembrane region" description="Helical" evidence="1">
    <location>
        <begin position="81"/>
        <end position="99"/>
    </location>
</feature>
<accession>A0AAV8GTF6</accession>